<dbReference type="NCBIfam" id="TIGR02532">
    <property type="entry name" value="IV_pilin_GFxxxE"/>
    <property type="match status" value="1"/>
</dbReference>
<keyword evidence="3" id="KW-0812">Transmembrane</keyword>
<dbReference type="AlphaFoldDB" id="G7V5G2"/>
<keyword evidence="2" id="KW-0998">Cell outer membrane</keyword>
<gene>
    <name evidence="4" type="ordered locus">Tlie_0043</name>
</gene>
<reference evidence="5" key="1">
    <citation type="submission" date="2011-10" db="EMBL/GenBank/DDBJ databases">
        <title>The complete genome of chromosome of Thermovirga lienii DSM 17291.</title>
        <authorList>
            <consortium name="US DOE Joint Genome Institute (JGI-PGF)"/>
            <person name="Lucas S."/>
            <person name="Copeland A."/>
            <person name="Lapidus A."/>
            <person name="Glavina del Rio T."/>
            <person name="Dalin E."/>
            <person name="Tice H."/>
            <person name="Bruce D."/>
            <person name="Goodwin L."/>
            <person name="Pitluck S."/>
            <person name="Peters L."/>
            <person name="Mikhailova N."/>
            <person name="Saunders E."/>
            <person name="Kyrpides N."/>
            <person name="Mavromatis K."/>
            <person name="Ivanova N."/>
            <person name="Last F.I."/>
            <person name="Brettin T."/>
            <person name="Detter J.C."/>
            <person name="Han C."/>
            <person name="Larimer F."/>
            <person name="Land M."/>
            <person name="Hauser L."/>
            <person name="Markowitz V."/>
            <person name="Cheng J.-F."/>
            <person name="Hugenholtz P."/>
            <person name="Woyke T."/>
            <person name="Wu D."/>
            <person name="Spring S."/>
            <person name="Schroeder M."/>
            <person name="Brambilla E.-M."/>
            <person name="Klenk H.-P."/>
            <person name="Eisen J.A."/>
        </authorList>
    </citation>
    <scope>NUCLEOTIDE SEQUENCE [LARGE SCALE GENOMIC DNA]</scope>
    <source>
        <strain evidence="5">ATCC BAA-1197 / DSM 17291 / Cas60314</strain>
    </source>
</reference>
<keyword evidence="3" id="KW-1133">Transmembrane helix</keyword>
<evidence type="ECO:0000256" key="1">
    <source>
        <dbReference type="ARBA" id="ARBA00004442"/>
    </source>
</evidence>
<organism evidence="4 5">
    <name type="scientific">Thermovirga lienii (strain ATCC BAA-1197 / DSM 17291 / Cas60314)</name>
    <dbReference type="NCBI Taxonomy" id="580340"/>
    <lineage>
        <taxon>Bacteria</taxon>
        <taxon>Thermotogati</taxon>
        <taxon>Synergistota</taxon>
        <taxon>Synergistia</taxon>
        <taxon>Synergistales</taxon>
        <taxon>Thermovirgaceae</taxon>
        <taxon>Thermovirga</taxon>
    </lineage>
</organism>
<feature type="transmembrane region" description="Helical" evidence="3">
    <location>
        <begin position="12"/>
        <end position="37"/>
    </location>
</feature>
<dbReference type="PROSITE" id="PS00409">
    <property type="entry name" value="PROKAR_NTER_METHYL"/>
    <property type="match status" value="1"/>
</dbReference>
<name>G7V5G2_THELD</name>
<dbReference type="HOGENOM" id="CLU_1045594_0_0_0"/>
<accession>G7V5G2</accession>
<keyword evidence="3" id="KW-0472">Membrane</keyword>
<evidence type="ECO:0000313" key="4">
    <source>
        <dbReference type="EMBL" id="AER65789.1"/>
    </source>
</evidence>
<dbReference type="eggNOG" id="COG4968">
    <property type="taxonomic scope" value="Bacteria"/>
</dbReference>
<protein>
    <recommendedName>
        <fullName evidence="6">Prepilin-type N-terminal cleavage/methylation domain-containing protein</fullName>
    </recommendedName>
</protein>
<dbReference type="Proteomes" id="UP000005868">
    <property type="component" value="Chromosome"/>
</dbReference>
<evidence type="ECO:0008006" key="6">
    <source>
        <dbReference type="Google" id="ProtNLM"/>
    </source>
</evidence>
<dbReference type="Pfam" id="PF07963">
    <property type="entry name" value="N_methyl"/>
    <property type="match status" value="1"/>
</dbReference>
<evidence type="ECO:0000256" key="2">
    <source>
        <dbReference type="ARBA" id="ARBA00023237"/>
    </source>
</evidence>
<evidence type="ECO:0000256" key="3">
    <source>
        <dbReference type="SAM" id="Phobius"/>
    </source>
</evidence>
<evidence type="ECO:0000313" key="5">
    <source>
        <dbReference type="Proteomes" id="UP000005868"/>
    </source>
</evidence>
<dbReference type="STRING" id="580340.Tlie_0043"/>
<proteinExistence type="predicted"/>
<reference evidence="4 5" key="2">
    <citation type="journal article" date="2012" name="Stand. Genomic Sci.">
        <title>Genome sequence of the moderately thermophilic, amino-acid-degrading and sulfur-reducing bacterium Thermovirga lienii type strain (Cas60314(T)).</title>
        <authorList>
            <person name="Goker M."/>
            <person name="Saunders E."/>
            <person name="Lapidus A."/>
            <person name="Nolan M."/>
            <person name="Lucas S."/>
            <person name="Hammon N."/>
            <person name="Deshpande S."/>
            <person name="Cheng J.F."/>
            <person name="Han C."/>
            <person name="Tapia R."/>
            <person name="Goodwin L.A."/>
            <person name="Pitluck S."/>
            <person name="Liolios K."/>
            <person name="Mavromatis K."/>
            <person name="Pagani I."/>
            <person name="Ivanova N."/>
            <person name="Mikhailova N."/>
            <person name="Pati A."/>
            <person name="Chen A."/>
            <person name="Palaniappan K."/>
            <person name="Land M."/>
            <person name="Chang Y.J."/>
            <person name="Jeffries C.D."/>
            <person name="Brambilla E.M."/>
            <person name="Rohde M."/>
            <person name="Spring S."/>
            <person name="Detter J.C."/>
            <person name="Woyke T."/>
            <person name="Bristow J."/>
            <person name="Eisen J.A."/>
            <person name="Markowitz V."/>
            <person name="Hugenholtz P."/>
            <person name="Kyrpides N.C."/>
            <person name="Klenk H.P."/>
        </authorList>
    </citation>
    <scope>NUCLEOTIDE SEQUENCE [LARGE SCALE GENOMIC DNA]</scope>
    <source>
        <strain evidence="5">ATCC BAA-1197 / DSM 17291 / Cas60314</strain>
    </source>
</reference>
<dbReference type="GO" id="GO:0009279">
    <property type="term" value="C:cell outer membrane"/>
    <property type="evidence" value="ECO:0007669"/>
    <property type="project" value="UniProtKB-SubCell"/>
</dbReference>
<comment type="subcellular location">
    <subcellularLocation>
        <location evidence="1">Cell outer membrane</location>
    </subcellularLocation>
</comment>
<keyword evidence="5" id="KW-1185">Reference proteome</keyword>
<dbReference type="EMBL" id="CP003096">
    <property type="protein sequence ID" value="AER65789.1"/>
    <property type="molecule type" value="Genomic_DNA"/>
</dbReference>
<sequence length="256" mass="28375">MITTVKRKGVSLVELLIVILLLGIIMGAVVGFLSLFLSHFEVSSSGAKARQRAEMVLSVLNDPVSHAGLGMQISTDDFKESFEGIYDLAVTEEKFPSSLHVSDDNEKLYLVYGKPTGLSVVEKDVTANTIKVNGPISLVADFDWIVFPTGEVPYKVEIVDDYSKEITLSGKENLESVALFDEVYQVKFMEAYVDEDGFHAVDPRTGESVDVKGIKTFQVTYFSDMKVLLVEVEGYGAEGAREENEWLAVSWRVRNL</sequence>
<dbReference type="KEGG" id="tli:Tlie_0043"/>
<dbReference type="InterPro" id="IPR012902">
    <property type="entry name" value="N_methyl_site"/>
</dbReference>